<reference evidence="1" key="1">
    <citation type="submission" date="2020-10" db="EMBL/GenBank/DDBJ databases">
        <authorList>
            <person name="Gilroy R."/>
        </authorList>
    </citation>
    <scope>NUCLEOTIDE SEQUENCE</scope>
    <source>
        <strain evidence="1">G3-8215</strain>
    </source>
</reference>
<dbReference type="EMBL" id="JADILV010000009">
    <property type="protein sequence ID" value="MBO8482778.1"/>
    <property type="molecule type" value="Genomic_DNA"/>
</dbReference>
<proteinExistence type="predicted"/>
<sequence>MPEIRSAGNQIFEGDGYDAIMDILKSLRSVEFPVIVLESRSSGTIAIVEGPVDTYTQSLWVMGQLGRNEDEAALYRDMFCLCKEVLARMLAAKSSGEPDLQGWYHDYISYMKRYGGPNARGYELVITFKDDISLHNG</sequence>
<comment type="caution">
    <text evidence="1">The sequence shown here is derived from an EMBL/GenBank/DDBJ whole genome shotgun (WGS) entry which is preliminary data.</text>
</comment>
<protein>
    <submittedName>
        <fullName evidence="1">Uncharacterized protein</fullName>
    </submittedName>
</protein>
<dbReference type="AlphaFoldDB" id="A0A940DSZ1"/>
<organism evidence="1 2">
    <name type="scientific">Candidatus Cryptobacteroides avicola</name>
    <dbReference type="NCBI Taxonomy" id="2840757"/>
    <lineage>
        <taxon>Bacteria</taxon>
        <taxon>Pseudomonadati</taxon>
        <taxon>Bacteroidota</taxon>
        <taxon>Bacteroidia</taxon>
        <taxon>Bacteroidales</taxon>
        <taxon>Candidatus Cryptobacteroides</taxon>
    </lineage>
</organism>
<accession>A0A940DSZ1</accession>
<dbReference type="Proteomes" id="UP000725002">
    <property type="component" value="Unassembled WGS sequence"/>
</dbReference>
<evidence type="ECO:0000313" key="2">
    <source>
        <dbReference type="Proteomes" id="UP000725002"/>
    </source>
</evidence>
<gene>
    <name evidence="1" type="ORF">IAB75_01460</name>
</gene>
<reference evidence="1" key="2">
    <citation type="journal article" date="2021" name="PeerJ">
        <title>Extensive microbial diversity within the chicken gut microbiome revealed by metagenomics and culture.</title>
        <authorList>
            <person name="Gilroy R."/>
            <person name="Ravi A."/>
            <person name="Getino M."/>
            <person name="Pursley I."/>
            <person name="Horton D.L."/>
            <person name="Alikhan N.F."/>
            <person name="Baker D."/>
            <person name="Gharbi K."/>
            <person name="Hall N."/>
            <person name="Watson M."/>
            <person name="Adriaenssens E.M."/>
            <person name="Foster-Nyarko E."/>
            <person name="Jarju S."/>
            <person name="Secka A."/>
            <person name="Antonio M."/>
            <person name="Oren A."/>
            <person name="Chaudhuri R.R."/>
            <person name="La Ragione R."/>
            <person name="Hildebrand F."/>
            <person name="Pallen M.J."/>
        </authorList>
    </citation>
    <scope>NUCLEOTIDE SEQUENCE</scope>
    <source>
        <strain evidence="1">G3-8215</strain>
    </source>
</reference>
<name>A0A940DSZ1_9BACT</name>
<evidence type="ECO:0000313" key="1">
    <source>
        <dbReference type="EMBL" id="MBO8482778.1"/>
    </source>
</evidence>